<dbReference type="Proteomes" id="UP000237655">
    <property type="component" value="Chromosome"/>
</dbReference>
<dbReference type="RefSeq" id="WP_106472154.1">
    <property type="nucleotide sequence ID" value="NZ_CP027665.1"/>
</dbReference>
<dbReference type="InterPro" id="IPR002625">
    <property type="entry name" value="Smr_dom"/>
</dbReference>
<dbReference type="InterPro" id="IPR036063">
    <property type="entry name" value="Smr_dom_sf"/>
</dbReference>
<name>A0A2S0MPR8_9RHOB</name>
<keyword evidence="4" id="KW-1185">Reference proteome</keyword>
<evidence type="ECO:0000256" key="1">
    <source>
        <dbReference type="SAM" id="MobiDB-lite"/>
    </source>
</evidence>
<dbReference type="AlphaFoldDB" id="A0A2S0MPR8"/>
<feature type="compositionally biased region" description="Pro residues" evidence="1">
    <location>
        <begin position="34"/>
        <end position="55"/>
    </location>
</feature>
<dbReference type="SUPFAM" id="SSF160443">
    <property type="entry name" value="SMR domain-like"/>
    <property type="match status" value="1"/>
</dbReference>
<organism evidence="3 4">
    <name type="scientific">Pukyongiella litopenaei</name>
    <dbReference type="NCBI Taxonomy" id="2605946"/>
    <lineage>
        <taxon>Bacteria</taxon>
        <taxon>Pseudomonadati</taxon>
        <taxon>Pseudomonadota</taxon>
        <taxon>Alphaproteobacteria</taxon>
        <taxon>Rhodobacterales</taxon>
        <taxon>Paracoccaceae</taxon>
        <taxon>Pukyongiella</taxon>
    </lineage>
</organism>
<feature type="compositionally biased region" description="Basic and acidic residues" evidence="1">
    <location>
        <begin position="7"/>
        <end position="16"/>
    </location>
</feature>
<dbReference type="Gene3D" id="3.30.1370.110">
    <property type="match status" value="1"/>
</dbReference>
<evidence type="ECO:0000313" key="3">
    <source>
        <dbReference type="EMBL" id="AVO37836.1"/>
    </source>
</evidence>
<dbReference type="PANTHER" id="PTHR35562:SF2">
    <property type="entry name" value="DNA ENDONUCLEASE SMRA-RELATED"/>
    <property type="match status" value="1"/>
</dbReference>
<dbReference type="EMBL" id="CP027665">
    <property type="protein sequence ID" value="AVO37836.1"/>
    <property type="molecule type" value="Genomic_DNA"/>
</dbReference>
<evidence type="ECO:0000259" key="2">
    <source>
        <dbReference type="PROSITE" id="PS50828"/>
    </source>
</evidence>
<evidence type="ECO:0000313" key="4">
    <source>
        <dbReference type="Proteomes" id="UP000237655"/>
    </source>
</evidence>
<sequence>MTRRRRLTPEEHDLWRKVARQAEPLAKPARTASPAPPPRKPDPSPEPVTPAPPAIPDGFTLGARAGSQPFSNDLDRELSDRLRVAPLRMDAKTHRRMKRGAMKPEARIDLHGMTLAQAHPALIWFITSSRAAGKRLVLVITGKGKPARHDDDPIPSPRGVLRRQVPHWLTAAPLSQAVQQVRPAHVSHGGDGAFYVYLRKPGR</sequence>
<dbReference type="KEGG" id="thas:C6Y53_09070"/>
<gene>
    <name evidence="3" type="ORF">C6Y53_09070</name>
</gene>
<dbReference type="SMART" id="SM00463">
    <property type="entry name" value="SMR"/>
    <property type="match status" value="1"/>
</dbReference>
<dbReference type="PROSITE" id="PS50828">
    <property type="entry name" value="SMR"/>
    <property type="match status" value="1"/>
</dbReference>
<proteinExistence type="predicted"/>
<feature type="region of interest" description="Disordered" evidence="1">
    <location>
        <begin position="1"/>
        <end position="77"/>
    </location>
</feature>
<feature type="domain" description="Smr" evidence="2">
    <location>
        <begin position="108"/>
        <end position="199"/>
    </location>
</feature>
<dbReference type="Pfam" id="PF01713">
    <property type="entry name" value="Smr"/>
    <property type="match status" value="1"/>
</dbReference>
<reference evidence="4" key="1">
    <citation type="submission" date="2018-03" db="EMBL/GenBank/DDBJ databases">
        <title>Genomic analysis of the strain SH-1 isolated from shrimp intestine.</title>
        <authorList>
            <person name="Kim Y.-S."/>
            <person name="Kim S.-E."/>
            <person name="Kim K.-H."/>
        </authorList>
    </citation>
    <scope>NUCLEOTIDE SEQUENCE [LARGE SCALE GENOMIC DNA]</scope>
    <source>
        <strain evidence="4">SH-1</strain>
    </source>
</reference>
<dbReference type="PANTHER" id="PTHR35562">
    <property type="entry name" value="DNA ENDONUCLEASE SMRA-RELATED"/>
    <property type="match status" value="1"/>
</dbReference>
<accession>A0A2S0MPR8</accession>
<protein>
    <submittedName>
        <fullName evidence="3">DNA mismatch repair protein MutS</fullName>
    </submittedName>
</protein>